<reference evidence="13" key="1">
    <citation type="submission" date="2023-07" db="EMBL/GenBank/DDBJ databases">
        <title>Thauera sp. CAU 1555 isolated from sand of Yaerae Beach.</title>
        <authorList>
            <person name="Kim W."/>
        </authorList>
    </citation>
    <scope>NUCLEOTIDE SEQUENCE [LARGE SCALE GENOMIC DNA]</scope>
    <source>
        <strain evidence="13">CAU 1555</strain>
    </source>
</reference>
<dbReference type="PROSITE" id="PS50885">
    <property type="entry name" value="HAMP"/>
    <property type="match status" value="1"/>
</dbReference>
<evidence type="ECO:0000256" key="1">
    <source>
        <dbReference type="ARBA" id="ARBA00004651"/>
    </source>
</evidence>
<dbReference type="Pfam" id="PF17200">
    <property type="entry name" value="sCache_2"/>
    <property type="match status" value="1"/>
</dbReference>
<feature type="transmembrane region" description="Helical" evidence="9">
    <location>
        <begin position="12"/>
        <end position="32"/>
    </location>
</feature>
<dbReference type="Pfam" id="PF00672">
    <property type="entry name" value="HAMP"/>
    <property type="match status" value="1"/>
</dbReference>
<dbReference type="PANTHER" id="PTHR43531:SF11">
    <property type="entry name" value="METHYL-ACCEPTING CHEMOTAXIS PROTEIN 3"/>
    <property type="match status" value="1"/>
</dbReference>
<evidence type="ECO:0000256" key="2">
    <source>
        <dbReference type="ARBA" id="ARBA00022475"/>
    </source>
</evidence>
<organism evidence="12 13">
    <name type="scientific">Thauera sedimentorum</name>
    <dbReference type="NCBI Taxonomy" id="2767595"/>
    <lineage>
        <taxon>Bacteria</taxon>
        <taxon>Pseudomonadati</taxon>
        <taxon>Pseudomonadota</taxon>
        <taxon>Betaproteobacteria</taxon>
        <taxon>Rhodocyclales</taxon>
        <taxon>Zoogloeaceae</taxon>
        <taxon>Thauera</taxon>
    </lineage>
</organism>
<dbReference type="InterPro" id="IPR051310">
    <property type="entry name" value="MCP_chemotaxis"/>
</dbReference>
<evidence type="ECO:0000256" key="7">
    <source>
        <dbReference type="ARBA" id="ARBA00029447"/>
    </source>
</evidence>
<name>A0ABR9BED3_9RHOO</name>
<evidence type="ECO:0000256" key="6">
    <source>
        <dbReference type="ARBA" id="ARBA00023136"/>
    </source>
</evidence>
<dbReference type="PRINTS" id="PR00260">
    <property type="entry name" value="CHEMTRNSDUCR"/>
</dbReference>
<evidence type="ECO:0000259" key="10">
    <source>
        <dbReference type="PROSITE" id="PS50111"/>
    </source>
</evidence>
<proteinExistence type="inferred from homology"/>
<accession>A0ABR9BED3</accession>
<dbReference type="InterPro" id="IPR004089">
    <property type="entry name" value="MCPsignal_dom"/>
</dbReference>
<feature type="domain" description="Methyl-accepting transducer" evidence="10">
    <location>
        <begin position="267"/>
        <end position="482"/>
    </location>
</feature>
<dbReference type="InterPro" id="IPR003660">
    <property type="entry name" value="HAMP_dom"/>
</dbReference>
<comment type="caution">
    <text evidence="12">The sequence shown here is derived from an EMBL/GenBank/DDBJ whole genome shotgun (WGS) entry which is preliminary data.</text>
</comment>
<feature type="transmembrane region" description="Helical" evidence="9">
    <location>
        <begin position="192"/>
        <end position="213"/>
    </location>
</feature>
<keyword evidence="5 9" id="KW-1133">Transmembrane helix</keyword>
<evidence type="ECO:0000256" key="3">
    <source>
        <dbReference type="ARBA" id="ARBA00022500"/>
    </source>
</evidence>
<comment type="subcellular location">
    <subcellularLocation>
        <location evidence="1">Cell membrane</location>
        <topology evidence="1">Multi-pass membrane protein</topology>
    </subcellularLocation>
</comment>
<keyword evidence="4 9" id="KW-0812">Transmembrane</keyword>
<dbReference type="Proteomes" id="UP000603602">
    <property type="component" value="Unassembled WGS sequence"/>
</dbReference>
<gene>
    <name evidence="12" type="ORF">IFO67_15950</name>
</gene>
<dbReference type="InterPro" id="IPR033480">
    <property type="entry name" value="sCache_2"/>
</dbReference>
<keyword evidence="8" id="KW-0807">Transducer</keyword>
<dbReference type="PANTHER" id="PTHR43531">
    <property type="entry name" value="PROTEIN ICFG"/>
    <property type="match status" value="1"/>
</dbReference>
<dbReference type="InterPro" id="IPR004090">
    <property type="entry name" value="Chemotax_Me-accpt_rcpt"/>
</dbReference>
<keyword evidence="2" id="KW-1003">Cell membrane</keyword>
<dbReference type="EMBL" id="JACYTO010000002">
    <property type="protein sequence ID" value="MBD8504383.1"/>
    <property type="molecule type" value="Genomic_DNA"/>
</dbReference>
<dbReference type="Gene3D" id="1.10.287.950">
    <property type="entry name" value="Methyl-accepting chemotaxis protein"/>
    <property type="match status" value="1"/>
</dbReference>
<sequence length="498" mass="53174">MNNLRIGAKLGLLVALAVLGYVINIGAGLISLRDDLLADRMLKTRNVVEVAHGVVSHYRAQAERGTLSVDAAQAAALEALRQLRYDGQEYFWVNDMHPRMLMHPVNPKLEGEDLSDMKDAAGRRLFADMVDTVRTDGAGFVNYLWPKPGSAEPVAKVSYVAGFKDWGWIIGSGIYVDDVDAAFTDSALRQGALAAVTLLVMIGLAWVVVRSVVVPVRRMQAVMETLAEGDLTVHASSRSKDEIGQMMRATERMIGRLKEIIVEVLGSTEALANASDQVSQTSQLLSTSSSKQAASVEQTSASIEQMAASIAHTKDNAASTQEIATRAADDALKGGAAVRETVEAMQQIAAKIGIVDEIAYQTNLLALNAAIEAARAGEHGKGFAVVATEVRKLAERSQVAAQEIGELAGSSVALAERTGMLFDEMLPSIQKNAALIREIAQASEEQAGGTGQISQAIGHVGEATQANASASEELAATAEELHSQAMHLRDTIEFFRVR</sequence>
<evidence type="ECO:0000256" key="4">
    <source>
        <dbReference type="ARBA" id="ARBA00022692"/>
    </source>
</evidence>
<dbReference type="Pfam" id="PF00015">
    <property type="entry name" value="MCPsignal"/>
    <property type="match status" value="1"/>
</dbReference>
<dbReference type="CDD" id="cd06225">
    <property type="entry name" value="HAMP"/>
    <property type="match status" value="1"/>
</dbReference>
<evidence type="ECO:0000256" key="9">
    <source>
        <dbReference type="SAM" id="Phobius"/>
    </source>
</evidence>
<dbReference type="SMART" id="SM00304">
    <property type="entry name" value="HAMP"/>
    <property type="match status" value="1"/>
</dbReference>
<keyword evidence="13" id="KW-1185">Reference proteome</keyword>
<dbReference type="SUPFAM" id="SSF58104">
    <property type="entry name" value="Methyl-accepting chemotaxis protein (MCP) signaling domain"/>
    <property type="match status" value="1"/>
</dbReference>
<dbReference type="RefSeq" id="WP_187719125.1">
    <property type="nucleotide sequence ID" value="NZ_JACTAH010000002.1"/>
</dbReference>
<keyword evidence="3" id="KW-0145">Chemotaxis</keyword>
<feature type="domain" description="HAMP" evidence="11">
    <location>
        <begin position="210"/>
        <end position="262"/>
    </location>
</feature>
<evidence type="ECO:0000259" key="11">
    <source>
        <dbReference type="PROSITE" id="PS50885"/>
    </source>
</evidence>
<evidence type="ECO:0000313" key="13">
    <source>
        <dbReference type="Proteomes" id="UP000603602"/>
    </source>
</evidence>
<evidence type="ECO:0000313" key="12">
    <source>
        <dbReference type="EMBL" id="MBD8504383.1"/>
    </source>
</evidence>
<dbReference type="SMART" id="SM01049">
    <property type="entry name" value="Cache_2"/>
    <property type="match status" value="1"/>
</dbReference>
<keyword evidence="6 9" id="KW-0472">Membrane</keyword>
<dbReference type="SMART" id="SM00283">
    <property type="entry name" value="MA"/>
    <property type="match status" value="1"/>
</dbReference>
<evidence type="ECO:0000256" key="5">
    <source>
        <dbReference type="ARBA" id="ARBA00022989"/>
    </source>
</evidence>
<dbReference type="Gene3D" id="3.30.450.20">
    <property type="entry name" value="PAS domain"/>
    <property type="match status" value="1"/>
</dbReference>
<comment type="similarity">
    <text evidence="7">Belongs to the methyl-accepting chemotaxis (MCP) protein family.</text>
</comment>
<evidence type="ECO:0000256" key="8">
    <source>
        <dbReference type="PROSITE-ProRule" id="PRU00284"/>
    </source>
</evidence>
<protein>
    <submittedName>
        <fullName evidence="12">Methyl-accepting chemotaxis protein</fullName>
    </submittedName>
</protein>
<dbReference type="PROSITE" id="PS50111">
    <property type="entry name" value="CHEMOTAXIS_TRANSDUC_2"/>
    <property type="match status" value="1"/>
</dbReference>